<feature type="compositionally biased region" description="Polar residues" evidence="2">
    <location>
        <begin position="93"/>
        <end position="105"/>
    </location>
</feature>
<dbReference type="InterPro" id="IPR050235">
    <property type="entry name" value="CK1_Ser-Thr_kinase"/>
</dbReference>
<dbReference type="Pfam" id="PF00069">
    <property type="entry name" value="Pkinase"/>
    <property type="match status" value="1"/>
</dbReference>
<dbReference type="PANTHER" id="PTHR11909">
    <property type="entry name" value="CASEIN KINASE-RELATED"/>
    <property type="match status" value="1"/>
</dbReference>
<reference evidence="5" key="1">
    <citation type="submission" date="2020-12" db="UniProtKB">
        <authorList>
            <consortium name="WormBaseParasite"/>
        </authorList>
    </citation>
    <scope>IDENTIFICATION</scope>
    <source>
        <strain evidence="5">MHco3</strain>
    </source>
</reference>
<evidence type="ECO:0000256" key="1">
    <source>
        <dbReference type="PROSITE-ProRule" id="PRU10141"/>
    </source>
</evidence>
<feature type="region of interest" description="Disordered" evidence="2">
    <location>
        <begin position="1"/>
        <end position="122"/>
    </location>
</feature>
<evidence type="ECO:0000259" key="3">
    <source>
        <dbReference type="PROSITE" id="PS50011"/>
    </source>
</evidence>
<accession>A0A7I4XTB1</accession>
<dbReference type="PROSITE" id="PS50011">
    <property type="entry name" value="PROTEIN_KINASE_DOM"/>
    <property type="match status" value="1"/>
</dbReference>
<dbReference type="WBParaSite" id="HCON_00008230-00001">
    <property type="protein sequence ID" value="HCON_00008230-00001"/>
    <property type="gene ID" value="HCON_00008230"/>
</dbReference>
<keyword evidence="4" id="KW-1185">Reference proteome</keyword>
<dbReference type="InterPro" id="IPR017441">
    <property type="entry name" value="Protein_kinase_ATP_BS"/>
</dbReference>
<dbReference type="Gene3D" id="1.10.510.10">
    <property type="entry name" value="Transferase(Phosphotransferase) domain 1"/>
    <property type="match status" value="1"/>
</dbReference>
<keyword evidence="1" id="KW-0067">ATP-binding</keyword>
<dbReference type="AlphaFoldDB" id="A0A7I4XTB1"/>
<evidence type="ECO:0000256" key="2">
    <source>
        <dbReference type="SAM" id="MobiDB-lite"/>
    </source>
</evidence>
<keyword evidence="1" id="KW-0547">Nucleotide-binding</keyword>
<dbReference type="GO" id="GO:0004672">
    <property type="term" value="F:protein kinase activity"/>
    <property type="evidence" value="ECO:0007669"/>
    <property type="project" value="InterPro"/>
</dbReference>
<dbReference type="Proteomes" id="UP000025227">
    <property type="component" value="Unplaced"/>
</dbReference>
<dbReference type="InterPro" id="IPR000719">
    <property type="entry name" value="Prot_kinase_dom"/>
</dbReference>
<evidence type="ECO:0000313" key="4">
    <source>
        <dbReference type="Proteomes" id="UP000025227"/>
    </source>
</evidence>
<dbReference type="GO" id="GO:0005524">
    <property type="term" value="F:ATP binding"/>
    <property type="evidence" value="ECO:0007669"/>
    <property type="project" value="UniProtKB-UniRule"/>
</dbReference>
<sequence length="490" mass="54009">MIAEPAGADRPKSSTPNAGPASLPDPTPRSAAGNSTATAAAAPPATASAAPAPAATATAAPAPAATSRSAAGSSTATAAPAPAVTPYDPSISPGVSTAVGTSPLLQGNAPKKSKGEADKRRKQVVIKREKLKENSLVQSDNFTWKVIKLLGSGGFGDVYQVVKEKNNDKKIYAMKTEMVEGDKRNLRLKIEVHVLTLCLDLDKKRKQHFVELIDRGKRGKYKFLVMTLVGSTIEDVRRNVLGRNYSKSTAMQLAQQTLESISDLHSIGYLHRDIKPQNFAIGLGEQEKIVFVLDFGIARKYTVGKTKTVKAPRLYVKFIGTVRYASRCCHKCMEQGRKDDLEAWIYMVFDLIDWEDGLQWKRLPDRKQVVHLKDKFFAFRLPKCYRIVPEEFKRVVTYVNKLSFSDEPDYRHLIHLLHSIARANNIDLEKQLDWIGRSGKCRVSEEDVISSDNLKTGSSESESDDSPPKEKSPATKGKLAKAIRATKAFR</sequence>
<proteinExistence type="predicted"/>
<organism evidence="4 5">
    <name type="scientific">Haemonchus contortus</name>
    <name type="common">Barber pole worm</name>
    <dbReference type="NCBI Taxonomy" id="6289"/>
    <lineage>
        <taxon>Eukaryota</taxon>
        <taxon>Metazoa</taxon>
        <taxon>Ecdysozoa</taxon>
        <taxon>Nematoda</taxon>
        <taxon>Chromadorea</taxon>
        <taxon>Rhabditida</taxon>
        <taxon>Rhabditina</taxon>
        <taxon>Rhabditomorpha</taxon>
        <taxon>Strongyloidea</taxon>
        <taxon>Trichostrongylidae</taxon>
        <taxon>Haemonchus</taxon>
    </lineage>
</organism>
<protein>
    <submittedName>
        <fullName evidence="5">Protein kinase domain-containing protein</fullName>
    </submittedName>
</protein>
<evidence type="ECO:0000313" key="5">
    <source>
        <dbReference type="WBParaSite" id="HCON_00008230-00001"/>
    </source>
</evidence>
<dbReference type="OrthoDB" id="5979581at2759"/>
<dbReference type="OMA" id="WAKSINR"/>
<feature type="binding site" evidence="1">
    <location>
        <position position="175"/>
    </location>
    <ligand>
        <name>ATP</name>
        <dbReference type="ChEBI" id="CHEBI:30616"/>
    </ligand>
</feature>
<feature type="region of interest" description="Disordered" evidence="2">
    <location>
        <begin position="446"/>
        <end position="490"/>
    </location>
</feature>
<dbReference type="SMART" id="SM00220">
    <property type="entry name" value="S_TKc"/>
    <property type="match status" value="1"/>
</dbReference>
<dbReference type="PROSITE" id="PS00107">
    <property type="entry name" value="PROTEIN_KINASE_ATP"/>
    <property type="match status" value="1"/>
</dbReference>
<dbReference type="SUPFAM" id="SSF56112">
    <property type="entry name" value="Protein kinase-like (PK-like)"/>
    <property type="match status" value="1"/>
</dbReference>
<dbReference type="InterPro" id="IPR011009">
    <property type="entry name" value="Kinase-like_dom_sf"/>
</dbReference>
<name>A0A7I4XTB1_HAECO</name>
<feature type="compositionally biased region" description="Low complexity" evidence="2">
    <location>
        <begin position="30"/>
        <end position="82"/>
    </location>
</feature>
<feature type="domain" description="Protein kinase" evidence="3">
    <location>
        <begin position="144"/>
        <end position="421"/>
    </location>
</feature>